<gene>
    <name evidence="6" type="ORF">GTK07_18425</name>
</gene>
<dbReference type="RefSeq" id="WP_127025114.1">
    <property type="nucleotide sequence ID" value="NZ_JAAAMI010000015.1"/>
</dbReference>
<dbReference type="GO" id="GO:0046872">
    <property type="term" value="F:metal ion binding"/>
    <property type="evidence" value="ECO:0007669"/>
    <property type="project" value="UniProtKB-KW"/>
</dbReference>
<dbReference type="SUPFAM" id="SSF46458">
    <property type="entry name" value="Globin-like"/>
    <property type="match status" value="1"/>
</dbReference>
<evidence type="ECO:0000256" key="3">
    <source>
        <dbReference type="ARBA" id="ARBA00022723"/>
    </source>
</evidence>
<keyword evidence="7" id="KW-1185">Reference proteome</keyword>
<evidence type="ECO:0000313" key="7">
    <source>
        <dbReference type="Proteomes" id="UP000468707"/>
    </source>
</evidence>
<evidence type="ECO:0000256" key="2">
    <source>
        <dbReference type="ARBA" id="ARBA00022617"/>
    </source>
</evidence>
<name>A0A6I5KWA3_9FLAO</name>
<keyword evidence="1" id="KW-0813">Transport</keyword>
<evidence type="ECO:0000256" key="4">
    <source>
        <dbReference type="ARBA" id="ARBA00023004"/>
    </source>
</evidence>
<dbReference type="Pfam" id="PF01152">
    <property type="entry name" value="Bac_globin"/>
    <property type="match status" value="1"/>
</dbReference>
<keyword evidence="4 5" id="KW-0408">Iron</keyword>
<dbReference type="InterPro" id="IPR009050">
    <property type="entry name" value="Globin-like_sf"/>
</dbReference>
<dbReference type="EMBL" id="JAAAMI010000015">
    <property type="protein sequence ID" value="NDV45304.1"/>
    <property type="molecule type" value="Genomic_DNA"/>
</dbReference>
<dbReference type="AlphaFoldDB" id="A0A6I5KWA3"/>
<dbReference type="GO" id="GO:0019825">
    <property type="term" value="F:oxygen binding"/>
    <property type="evidence" value="ECO:0007669"/>
    <property type="project" value="InterPro"/>
</dbReference>
<dbReference type="CDD" id="cd08916">
    <property type="entry name" value="TrHb3_P"/>
    <property type="match status" value="1"/>
</dbReference>
<organism evidence="6 7">
    <name type="scientific">Flagellimonas sediminis</name>
    <dbReference type="NCBI Taxonomy" id="2696468"/>
    <lineage>
        <taxon>Bacteria</taxon>
        <taxon>Pseudomonadati</taxon>
        <taxon>Bacteroidota</taxon>
        <taxon>Flavobacteriia</taxon>
        <taxon>Flavobacteriales</taxon>
        <taxon>Flavobacteriaceae</taxon>
        <taxon>Flagellimonas</taxon>
    </lineage>
</organism>
<dbReference type="Proteomes" id="UP000468707">
    <property type="component" value="Unassembled WGS sequence"/>
</dbReference>
<accession>A0A6I5KWA3</accession>
<evidence type="ECO:0000313" key="6">
    <source>
        <dbReference type="EMBL" id="NDV45304.1"/>
    </source>
</evidence>
<keyword evidence="2 5" id="KW-0349">Heme</keyword>
<dbReference type="InterPro" id="IPR001486">
    <property type="entry name" value="Hemoglobin_trunc"/>
</dbReference>
<dbReference type="GO" id="GO:0020037">
    <property type="term" value="F:heme binding"/>
    <property type="evidence" value="ECO:0007669"/>
    <property type="project" value="InterPro"/>
</dbReference>
<keyword evidence="3 5" id="KW-0479">Metal-binding</keyword>
<sequence>MTQNKEITTLDDIKQLVDLFYGKVREDDLLADIFNGVIQDNWPAHLEKMYRFWQTVLLGEHTYYGSPFAPHARLPVQGEHFDRWKLLFIQTVDDNFIGEKAAEAKFRAEKMAEMFQLKIAYVKANTTHGDHEG</sequence>
<comment type="caution">
    <text evidence="6">The sequence shown here is derived from an EMBL/GenBank/DDBJ whole genome shotgun (WGS) entry which is preliminary data.</text>
</comment>
<dbReference type="InterPro" id="IPR012292">
    <property type="entry name" value="Globin/Proto"/>
</dbReference>
<reference evidence="6 7" key="1">
    <citation type="submission" date="2020-01" db="EMBL/GenBank/DDBJ databases">
        <title>Muricauda sediminis sp.nov. 40Bstr401.</title>
        <authorList>
            <person name="Xue Z."/>
            <person name="Zhu S."/>
            <person name="Ren N."/>
            <person name="Chen T."/>
            <person name="Chen X."/>
            <person name="Chen J."/>
            <person name="Yang J."/>
        </authorList>
    </citation>
    <scope>NUCLEOTIDE SEQUENCE [LARGE SCALE GENOMIC DNA]</scope>
    <source>
        <strain evidence="6 7">40Bstr401</strain>
    </source>
</reference>
<protein>
    <submittedName>
        <fullName evidence="6">Globin</fullName>
    </submittedName>
</protein>
<dbReference type="Gene3D" id="1.10.490.10">
    <property type="entry name" value="Globins"/>
    <property type="match status" value="1"/>
</dbReference>
<proteinExistence type="predicted"/>
<evidence type="ECO:0000256" key="1">
    <source>
        <dbReference type="ARBA" id="ARBA00022448"/>
    </source>
</evidence>
<feature type="binding site" description="distal binding residue" evidence="5">
    <location>
        <position position="45"/>
    </location>
    <ligand>
        <name>heme</name>
        <dbReference type="ChEBI" id="CHEBI:30413"/>
    </ligand>
    <ligandPart>
        <name>Fe</name>
        <dbReference type="ChEBI" id="CHEBI:18248"/>
    </ligandPart>
</feature>
<evidence type="ECO:0000256" key="5">
    <source>
        <dbReference type="PIRSR" id="PIRSR601486-1"/>
    </source>
</evidence>